<feature type="region of interest" description="Disordered" evidence="3">
    <location>
        <begin position="33"/>
        <end position="55"/>
    </location>
</feature>
<dbReference type="InterPro" id="IPR033734">
    <property type="entry name" value="Jacalin-like_lectin_dom_plant"/>
</dbReference>
<feature type="region of interest" description="Disordered" evidence="3">
    <location>
        <begin position="93"/>
        <end position="133"/>
    </location>
</feature>
<name>A0A5N6P8E2_9ASTR</name>
<dbReference type="OrthoDB" id="581739at2759"/>
<dbReference type="AlphaFoldDB" id="A0A5N6P8E2"/>
<reference evidence="5 6" key="1">
    <citation type="submission" date="2019-05" db="EMBL/GenBank/DDBJ databases">
        <title>Mikania micrantha, genome provides insights into the molecular mechanism of rapid growth.</title>
        <authorList>
            <person name="Liu B."/>
        </authorList>
    </citation>
    <scope>NUCLEOTIDE SEQUENCE [LARGE SCALE GENOMIC DNA]</scope>
    <source>
        <strain evidence="5">NLD-2019</strain>
        <tissue evidence="5">Leaf</tissue>
    </source>
</reference>
<protein>
    <recommendedName>
        <fullName evidence="4">Jacalin-type lectin domain-containing protein</fullName>
    </recommendedName>
</protein>
<dbReference type="Pfam" id="PF01419">
    <property type="entry name" value="Jacalin"/>
    <property type="match status" value="1"/>
</dbReference>
<evidence type="ECO:0000313" key="5">
    <source>
        <dbReference type="EMBL" id="KAD5961328.1"/>
    </source>
</evidence>
<dbReference type="Gene3D" id="2.100.10.30">
    <property type="entry name" value="Jacalin-like lectin domain"/>
    <property type="match status" value="1"/>
</dbReference>
<comment type="similarity">
    <text evidence="1">Belongs to the jacalin lectin family.</text>
</comment>
<evidence type="ECO:0000256" key="1">
    <source>
        <dbReference type="ARBA" id="ARBA00006568"/>
    </source>
</evidence>
<evidence type="ECO:0000259" key="4">
    <source>
        <dbReference type="PROSITE" id="PS51752"/>
    </source>
</evidence>
<dbReference type="SMART" id="SM00915">
    <property type="entry name" value="Jacalin"/>
    <property type="match status" value="1"/>
</dbReference>
<dbReference type="EMBL" id="SZYD01000006">
    <property type="protein sequence ID" value="KAD5961328.1"/>
    <property type="molecule type" value="Genomic_DNA"/>
</dbReference>
<dbReference type="InterPro" id="IPR001229">
    <property type="entry name" value="Jacalin-like_lectin_dom"/>
</dbReference>
<dbReference type="Proteomes" id="UP000326396">
    <property type="component" value="Linkage Group LG14"/>
</dbReference>
<accession>A0A5N6P8E2</accession>
<feature type="domain" description="Jacalin-type lectin" evidence="4">
    <location>
        <begin position="152"/>
        <end position="293"/>
    </location>
</feature>
<dbReference type="GO" id="GO:0030246">
    <property type="term" value="F:carbohydrate binding"/>
    <property type="evidence" value="ECO:0007669"/>
    <property type="project" value="UniProtKB-KW"/>
</dbReference>
<dbReference type="SUPFAM" id="SSF51101">
    <property type="entry name" value="Mannose-binding lectins"/>
    <property type="match status" value="1"/>
</dbReference>
<evidence type="ECO:0000313" key="6">
    <source>
        <dbReference type="Proteomes" id="UP000326396"/>
    </source>
</evidence>
<organism evidence="5 6">
    <name type="scientific">Mikania micrantha</name>
    <name type="common">bitter vine</name>
    <dbReference type="NCBI Taxonomy" id="192012"/>
    <lineage>
        <taxon>Eukaryota</taxon>
        <taxon>Viridiplantae</taxon>
        <taxon>Streptophyta</taxon>
        <taxon>Embryophyta</taxon>
        <taxon>Tracheophyta</taxon>
        <taxon>Spermatophyta</taxon>
        <taxon>Magnoliopsida</taxon>
        <taxon>eudicotyledons</taxon>
        <taxon>Gunneridae</taxon>
        <taxon>Pentapetalae</taxon>
        <taxon>asterids</taxon>
        <taxon>campanulids</taxon>
        <taxon>Asterales</taxon>
        <taxon>Asteraceae</taxon>
        <taxon>Asteroideae</taxon>
        <taxon>Heliantheae alliance</taxon>
        <taxon>Eupatorieae</taxon>
        <taxon>Mikania</taxon>
    </lineage>
</organism>
<feature type="compositionally biased region" description="Basic and acidic residues" evidence="3">
    <location>
        <begin position="102"/>
        <end position="116"/>
    </location>
</feature>
<evidence type="ECO:0000256" key="2">
    <source>
        <dbReference type="ARBA" id="ARBA00022734"/>
    </source>
</evidence>
<gene>
    <name evidence="5" type="ORF">E3N88_12801</name>
</gene>
<evidence type="ECO:0000256" key="3">
    <source>
        <dbReference type="SAM" id="MobiDB-lite"/>
    </source>
</evidence>
<sequence>MVVSCGAVERRAMVSEGCVGPDGGHRIHRAGDLGGAAGDTGPETEGCVGPNGLRGTFGRENGTRLSPVPRLAWLSFLAALWLVPAMWLIDRRPPTSGGQTPEGDKDAGERQGRQREALTAVSDEWDEGPSPVGRCDGDGLWVKLEQASSSNVVYVGPWGGPGGRPWTFRTNGGKINSITITSNGSIINSLEFGYTDKDGNTHRAGPFGTPLTSAQVFEFEVDEDLKEISGTFGMWSNVKVITSLAFKTNKKVYGPVGKEFGTTFSLPVQAGVFEGFFGHSGEVIDGFGAVLGL</sequence>
<keyword evidence="2" id="KW-0430">Lectin</keyword>
<dbReference type="PANTHER" id="PTHR46506">
    <property type="entry name" value="OS05G0143600 PROTEIN"/>
    <property type="match status" value="1"/>
</dbReference>
<dbReference type="InterPro" id="IPR036404">
    <property type="entry name" value="Jacalin-like_lectin_dom_sf"/>
</dbReference>
<keyword evidence="6" id="KW-1185">Reference proteome</keyword>
<proteinExistence type="inferred from homology"/>
<dbReference type="CDD" id="cd09612">
    <property type="entry name" value="Jacalin"/>
    <property type="match status" value="1"/>
</dbReference>
<dbReference type="PROSITE" id="PS51752">
    <property type="entry name" value="JACALIN_LECTIN"/>
    <property type="match status" value="1"/>
</dbReference>
<comment type="caution">
    <text evidence="5">The sequence shown here is derived from an EMBL/GenBank/DDBJ whole genome shotgun (WGS) entry which is preliminary data.</text>
</comment>